<dbReference type="EMBL" id="LRPN01000017">
    <property type="protein sequence ID" value="KWZ85283.1"/>
    <property type="molecule type" value="Genomic_DNA"/>
</dbReference>
<accession>A0A133KZZ9</accession>
<protein>
    <submittedName>
        <fullName evidence="1">Uncharacterized protein</fullName>
    </submittedName>
</protein>
<dbReference type="PATRIC" id="fig|1398.22.peg.451"/>
<gene>
    <name evidence="1" type="ORF">HMPREF3213_00455</name>
</gene>
<evidence type="ECO:0000313" key="1">
    <source>
        <dbReference type="EMBL" id="KWZ85283.1"/>
    </source>
</evidence>
<dbReference type="Proteomes" id="UP000070376">
    <property type="component" value="Unassembled WGS sequence"/>
</dbReference>
<name>A0A133KZZ9_HEYCO</name>
<dbReference type="AlphaFoldDB" id="A0A133KZZ9"/>
<organism evidence="1 2">
    <name type="scientific">Heyndrickxia coagulans</name>
    <name type="common">Weizmannia coagulans</name>
    <dbReference type="NCBI Taxonomy" id="1398"/>
    <lineage>
        <taxon>Bacteria</taxon>
        <taxon>Bacillati</taxon>
        <taxon>Bacillota</taxon>
        <taxon>Bacilli</taxon>
        <taxon>Bacillales</taxon>
        <taxon>Bacillaceae</taxon>
        <taxon>Heyndrickxia</taxon>
    </lineage>
</organism>
<evidence type="ECO:0000313" key="2">
    <source>
        <dbReference type="Proteomes" id="UP000070376"/>
    </source>
</evidence>
<sequence>MCAKFAILICSVSSLLYGKTGICVTRFVQDFFTGVRSRCAFRPR</sequence>
<proteinExistence type="predicted"/>
<reference evidence="2" key="1">
    <citation type="submission" date="2016-01" db="EMBL/GenBank/DDBJ databases">
        <authorList>
            <person name="Mitreva M."/>
            <person name="Pepin K.H."/>
            <person name="Mihindukulasuriya K.A."/>
            <person name="Fulton R."/>
            <person name="Fronick C."/>
            <person name="O'Laughlin M."/>
            <person name="Miner T."/>
            <person name="Herter B."/>
            <person name="Rosa B.A."/>
            <person name="Cordes M."/>
            <person name="Tomlinson C."/>
            <person name="Wollam A."/>
            <person name="Palsikar V.B."/>
            <person name="Mardis E.R."/>
            <person name="Wilson R.K."/>
        </authorList>
    </citation>
    <scope>NUCLEOTIDE SEQUENCE [LARGE SCALE GENOMIC DNA]</scope>
    <source>
        <strain evidence="2">GED7749B</strain>
    </source>
</reference>
<comment type="caution">
    <text evidence="1">The sequence shown here is derived from an EMBL/GenBank/DDBJ whole genome shotgun (WGS) entry which is preliminary data.</text>
</comment>